<protein>
    <submittedName>
        <fullName evidence="2">Uncharacterized protein</fullName>
    </submittedName>
</protein>
<dbReference type="Proteomes" id="UP000314294">
    <property type="component" value="Unassembled WGS sequence"/>
</dbReference>
<organism evidence="2 3">
    <name type="scientific">Liparis tanakae</name>
    <name type="common">Tanaka's snailfish</name>
    <dbReference type="NCBI Taxonomy" id="230148"/>
    <lineage>
        <taxon>Eukaryota</taxon>
        <taxon>Metazoa</taxon>
        <taxon>Chordata</taxon>
        <taxon>Craniata</taxon>
        <taxon>Vertebrata</taxon>
        <taxon>Euteleostomi</taxon>
        <taxon>Actinopterygii</taxon>
        <taxon>Neopterygii</taxon>
        <taxon>Teleostei</taxon>
        <taxon>Neoteleostei</taxon>
        <taxon>Acanthomorphata</taxon>
        <taxon>Eupercaria</taxon>
        <taxon>Perciformes</taxon>
        <taxon>Cottioidei</taxon>
        <taxon>Cottales</taxon>
        <taxon>Liparidae</taxon>
        <taxon>Liparis</taxon>
    </lineage>
</organism>
<name>A0A4Z2FML5_9TELE</name>
<gene>
    <name evidence="2" type="ORF">EYF80_047714</name>
</gene>
<evidence type="ECO:0000313" key="3">
    <source>
        <dbReference type="Proteomes" id="UP000314294"/>
    </source>
</evidence>
<comment type="caution">
    <text evidence="2">The sequence shown here is derived from an EMBL/GenBank/DDBJ whole genome shotgun (WGS) entry which is preliminary data.</text>
</comment>
<feature type="region of interest" description="Disordered" evidence="1">
    <location>
        <begin position="22"/>
        <end position="65"/>
    </location>
</feature>
<evidence type="ECO:0000313" key="2">
    <source>
        <dbReference type="EMBL" id="TNN42100.1"/>
    </source>
</evidence>
<dbReference type="AlphaFoldDB" id="A0A4Z2FML5"/>
<evidence type="ECO:0000256" key="1">
    <source>
        <dbReference type="SAM" id="MobiDB-lite"/>
    </source>
</evidence>
<accession>A0A4Z2FML5</accession>
<proteinExistence type="predicted"/>
<reference evidence="2 3" key="1">
    <citation type="submission" date="2019-03" db="EMBL/GenBank/DDBJ databases">
        <title>First draft genome of Liparis tanakae, snailfish: a comprehensive survey of snailfish specific genes.</title>
        <authorList>
            <person name="Kim W."/>
            <person name="Song I."/>
            <person name="Jeong J.-H."/>
            <person name="Kim D."/>
            <person name="Kim S."/>
            <person name="Ryu S."/>
            <person name="Song J.Y."/>
            <person name="Lee S.K."/>
        </authorList>
    </citation>
    <scope>NUCLEOTIDE SEQUENCE [LARGE SCALE GENOMIC DNA]</scope>
    <source>
        <tissue evidence="2">Muscle</tissue>
    </source>
</reference>
<sequence length="304" mass="33485">MCRLQSCSGWSAWAQARAYSPNTWHTSSPLGPDLQRGRQTEGESLSKGRGVATDERRGHRREAWPQERTGYAQLIRLYRAQRGRPERKSRSVGAWPVSDEAHRCLCRRGLFPHSKVVGAARHVGQRADEVVAALKRRIQQHRTHVLHLLQPGNTETSFTSAARPAASFVLRLLPPHLQDVSFHRGAGRREARVHHGTWGFVGLGLHPAVPKHLDVVVLDVGVEVPAQAAGPAHELRAELDVDGAAAALPRQREAALLRHQHVLRDALHLQPELAVPREEEADGAVAGVGGGAAVRVIVDLHRRR</sequence>
<keyword evidence="3" id="KW-1185">Reference proteome</keyword>
<dbReference type="EMBL" id="SRLO01001059">
    <property type="protein sequence ID" value="TNN42100.1"/>
    <property type="molecule type" value="Genomic_DNA"/>
</dbReference>
<feature type="compositionally biased region" description="Basic and acidic residues" evidence="1">
    <location>
        <begin position="35"/>
        <end position="65"/>
    </location>
</feature>